<protein>
    <submittedName>
        <fullName evidence="17">Polysaccharide biosynthesis/export family protein</fullName>
    </submittedName>
</protein>
<evidence type="ECO:0000256" key="9">
    <source>
        <dbReference type="ARBA" id="ARBA00023065"/>
    </source>
</evidence>
<keyword evidence="8" id="KW-0625">Polysaccharide transport</keyword>
<evidence type="ECO:0000313" key="18">
    <source>
        <dbReference type="Proteomes" id="UP001139521"/>
    </source>
</evidence>
<reference evidence="17" key="1">
    <citation type="submission" date="2022-01" db="EMBL/GenBank/DDBJ databases">
        <title>Genome sequencing of Zunongwangia sp. M21534 genome.</title>
        <authorList>
            <person name="Chen Y."/>
            <person name="Dong C."/>
            <person name="Shao Z."/>
        </authorList>
    </citation>
    <scope>NUCLEOTIDE SEQUENCE</scope>
    <source>
        <strain evidence="17">MCCC M21534</strain>
    </source>
</reference>
<dbReference type="InterPro" id="IPR049712">
    <property type="entry name" value="Poly_export"/>
</dbReference>
<evidence type="ECO:0000256" key="7">
    <source>
        <dbReference type="ARBA" id="ARBA00022729"/>
    </source>
</evidence>
<evidence type="ECO:0000256" key="13">
    <source>
        <dbReference type="ARBA" id="ARBA00023237"/>
    </source>
</evidence>
<dbReference type="PANTHER" id="PTHR33619">
    <property type="entry name" value="POLYSACCHARIDE EXPORT PROTEIN GFCE-RELATED"/>
    <property type="match status" value="1"/>
</dbReference>
<keyword evidence="4" id="KW-1134">Transmembrane beta strand</keyword>
<evidence type="ECO:0000256" key="3">
    <source>
        <dbReference type="ARBA" id="ARBA00022448"/>
    </source>
</evidence>
<keyword evidence="10" id="KW-0626">Porin</keyword>
<dbReference type="Pfam" id="PF02563">
    <property type="entry name" value="Poly_export"/>
    <property type="match status" value="1"/>
</dbReference>
<keyword evidence="5" id="KW-0762">Sugar transport</keyword>
<dbReference type="EMBL" id="JAKHSK010000001">
    <property type="protein sequence ID" value="MCL6216764.1"/>
    <property type="molecule type" value="Genomic_DNA"/>
</dbReference>
<comment type="caution">
    <text evidence="17">The sequence shown here is derived from an EMBL/GenBank/DDBJ whole genome shotgun (WGS) entry which is preliminary data.</text>
</comment>
<keyword evidence="7" id="KW-0732">Signal</keyword>
<evidence type="ECO:0000256" key="4">
    <source>
        <dbReference type="ARBA" id="ARBA00022452"/>
    </source>
</evidence>
<dbReference type="InterPro" id="IPR054765">
    <property type="entry name" value="SLBB_dom"/>
</dbReference>
<accession>A0A9X2CLT9</accession>
<comment type="similarity">
    <text evidence="2">Belongs to the BexD/CtrA/VexA family.</text>
</comment>
<evidence type="ECO:0000256" key="11">
    <source>
        <dbReference type="ARBA" id="ARBA00023136"/>
    </source>
</evidence>
<name>A0A9X2CLT9_9FLAO</name>
<dbReference type="InterPro" id="IPR003715">
    <property type="entry name" value="Poly_export_N"/>
</dbReference>
<keyword evidence="3" id="KW-0813">Transport</keyword>
<dbReference type="GO" id="GO:0009279">
    <property type="term" value="C:cell outer membrane"/>
    <property type="evidence" value="ECO:0007669"/>
    <property type="project" value="UniProtKB-SubCell"/>
</dbReference>
<keyword evidence="11" id="KW-0472">Membrane</keyword>
<organism evidence="17 18">
    <name type="scientific">Zunongwangia pacifica</name>
    <dbReference type="NCBI Taxonomy" id="2911062"/>
    <lineage>
        <taxon>Bacteria</taxon>
        <taxon>Pseudomonadati</taxon>
        <taxon>Bacteroidota</taxon>
        <taxon>Flavobacteriia</taxon>
        <taxon>Flavobacteriales</taxon>
        <taxon>Flavobacteriaceae</taxon>
        <taxon>Zunongwangia</taxon>
    </lineage>
</organism>
<keyword evidence="6" id="KW-0812">Transmembrane</keyword>
<keyword evidence="13" id="KW-0998">Cell outer membrane</keyword>
<evidence type="ECO:0000256" key="5">
    <source>
        <dbReference type="ARBA" id="ARBA00022597"/>
    </source>
</evidence>
<evidence type="ECO:0000256" key="14">
    <source>
        <dbReference type="ARBA" id="ARBA00023288"/>
    </source>
</evidence>
<dbReference type="GO" id="GO:0006811">
    <property type="term" value="P:monoatomic ion transport"/>
    <property type="evidence" value="ECO:0007669"/>
    <property type="project" value="UniProtKB-KW"/>
</dbReference>
<dbReference type="GO" id="GO:0046930">
    <property type="term" value="C:pore complex"/>
    <property type="evidence" value="ECO:0007669"/>
    <property type="project" value="UniProtKB-KW"/>
</dbReference>
<evidence type="ECO:0000259" key="15">
    <source>
        <dbReference type="Pfam" id="PF02563"/>
    </source>
</evidence>
<sequence>MKLSLFYFLLIGVLVTSCVSREEIVYFQDMENLQVQTNSTQTFNNLQIKPNDRLAITVSAEEIEATMPFNLPYLGNSVGSQNGEIRVSGTPTLQTYLVNSDGEIQFPVLGSLKVAGLDRKEVSKKLENEIAEYVQNPIVNVQITNFQISVLGEVNRPGTFAITDEYVSLPKALGLAGDMSIYGKRKNVLVVREKENGQKKYAYLDLTDANVINSPYYYLQQNDVVYVEPNGPQRQSASYNRNASVYISIASVLVSLVVLITR</sequence>
<evidence type="ECO:0000256" key="2">
    <source>
        <dbReference type="ARBA" id="ARBA00009450"/>
    </source>
</evidence>
<proteinExistence type="inferred from homology"/>
<feature type="domain" description="Polysaccharide export protein N-terminal" evidence="15">
    <location>
        <begin position="44"/>
        <end position="143"/>
    </location>
</feature>
<evidence type="ECO:0000256" key="1">
    <source>
        <dbReference type="ARBA" id="ARBA00004571"/>
    </source>
</evidence>
<gene>
    <name evidence="17" type="ORF">L1967_00515</name>
</gene>
<keyword evidence="14" id="KW-0449">Lipoprotein</keyword>
<dbReference type="Pfam" id="PF22461">
    <property type="entry name" value="SLBB_2"/>
    <property type="match status" value="1"/>
</dbReference>
<dbReference type="Gene3D" id="3.30.1950.10">
    <property type="entry name" value="wza like domain"/>
    <property type="match status" value="1"/>
</dbReference>
<evidence type="ECO:0000256" key="8">
    <source>
        <dbReference type="ARBA" id="ARBA00023047"/>
    </source>
</evidence>
<dbReference type="GO" id="GO:0015159">
    <property type="term" value="F:polysaccharide transmembrane transporter activity"/>
    <property type="evidence" value="ECO:0007669"/>
    <property type="project" value="InterPro"/>
</dbReference>
<keyword evidence="9" id="KW-0406">Ion transport</keyword>
<feature type="domain" description="SLBB" evidence="16">
    <location>
        <begin position="148"/>
        <end position="227"/>
    </location>
</feature>
<dbReference type="Proteomes" id="UP001139521">
    <property type="component" value="Unassembled WGS sequence"/>
</dbReference>
<comment type="subcellular location">
    <subcellularLocation>
        <location evidence="1">Cell outer membrane</location>
        <topology evidence="1">Multi-pass membrane protein</topology>
    </subcellularLocation>
</comment>
<dbReference type="AlphaFoldDB" id="A0A9X2CLT9"/>
<dbReference type="GO" id="GO:0015288">
    <property type="term" value="F:porin activity"/>
    <property type="evidence" value="ECO:0007669"/>
    <property type="project" value="UniProtKB-KW"/>
</dbReference>
<keyword evidence="18" id="KW-1185">Reference proteome</keyword>
<dbReference type="RefSeq" id="WP_249599758.1">
    <property type="nucleotide sequence ID" value="NZ_JAKHSK010000001.1"/>
</dbReference>
<dbReference type="PANTHER" id="PTHR33619:SF3">
    <property type="entry name" value="POLYSACCHARIDE EXPORT PROTEIN GFCE-RELATED"/>
    <property type="match status" value="1"/>
</dbReference>
<dbReference type="PROSITE" id="PS51257">
    <property type="entry name" value="PROKAR_LIPOPROTEIN"/>
    <property type="match status" value="1"/>
</dbReference>
<evidence type="ECO:0000256" key="6">
    <source>
        <dbReference type="ARBA" id="ARBA00022692"/>
    </source>
</evidence>
<evidence type="ECO:0000256" key="10">
    <source>
        <dbReference type="ARBA" id="ARBA00023114"/>
    </source>
</evidence>
<evidence type="ECO:0000259" key="16">
    <source>
        <dbReference type="Pfam" id="PF22461"/>
    </source>
</evidence>
<evidence type="ECO:0000256" key="12">
    <source>
        <dbReference type="ARBA" id="ARBA00023139"/>
    </source>
</evidence>
<keyword evidence="12" id="KW-0564">Palmitate</keyword>
<evidence type="ECO:0000313" key="17">
    <source>
        <dbReference type="EMBL" id="MCL6216764.1"/>
    </source>
</evidence>